<evidence type="ECO:0000256" key="7">
    <source>
        <dbReference type="ARBA" id="ARBA00023033"/>
    </source>
</evidence>
<evidence type="ECO:0000313" key="12">
    <source>
        <dbReference type="Proteomes" id="UP000013526"/>
    </source>
</evidence>
<evidence type="ECO:0000256" key="3">
    <source>
        <dbReference type="ARBA" id="ARBA00005349"/>
    </source>
</evidence>
<keyword evidence="5" id="KW-0274">FAD</keyword>
<evidence type="ECO:0000256" key="2">
    <source>
        <dbReference type="ARBA" id="ARBA00004749"/>
    </source>
</evidence>
<dbReference type="RefSeq" id="WP_005900944.1">
    <property type="nucleotide sequence ID" value="NZ_AQGQ01000063.1"/>
</dbReference>
<dbReference type="GO" id="GO:0019168">
    <property type="term" value="F:2-polyprenylphenol 6-hydroxylase activity"/>
    <property type="evidence" value="ECO:0007669"/>
    <property type="project" value="TreeGrafter"/>
</dbReference>
<evidence type="ECO:0000256" key="8">
    <source>
        <dbReference type="ARBA" id="ARBA00065734"/>
    </source>
</evidence>
<dbReference type="PANTHER" id="PTHR43876:SF7">
    <property type="entry name" value="UBIQUINONE BIOSYNTHESIS MONOOXYGENASE COQ6, MITOCHONDRIAL"/>
    <property type="match status" value="1"/>
</dbReference>
<dbReference type="EMBL" id="AQGQ01000063">
    <property type="protein sequence ID" value="EOD55078.1"/>
    <property type="molecule type" value="Genomic_DNA"/>
</dbReference>
<dbReference type="GO" id="GO:0006744">
    <property type="term" value="P:ubiquinone biosynthetic process"/>
    <property type="evidence" value="ECO:0007669"/>
    <property type="project" value="UniProtKB-UniPathway"/>
</dbReference>
<dbReference type="AlphaFoldDB" id="R1F5E8"/>
<dbReference type="SUPFAM" id="SSF51905">
    <property type="entry name" value="FAD/NAD(P)-binding domain"/>
    <property type="match status" value="1"/>
</dbReference>
<dbReference type="InterPro" id="IPR036188">
    <property type="entry name" value="FAD/NAD-bd_sf"/>
</dbReference>
<comment type="pathway">
    <text evidence="2">Cofactor biosynthesis; ubiquinone biosynthesis.</text>
</comment>
<dbReference type="FunFam" id="3.50.50.60:FF:000021">
    <property type="entry name" value="Ubiquinone biosynthesis monooxygenase COQ6"/>
    <property type="match status" value="1"/>
</dbReference>
<protein>
    <submittedName>
        <fullName evidence="11">2-octaprenyl-6-methoxyphenol hydroxylase</fullName>
    </submittedName>
</protein>
<comment type="caution">
    <text evidence="11">The sequence shown here is derived from an EMBL/GenBank/DDBJ whole genome shotgun (WGS) entry which is preliminary data.</text>
</comment>
<sequence>MEQHDIVQQRIVQQSMVQYDLVIVGGGMVGLALAAALKQSSLKIAIIEGQLPDPVLAATPDNRVSALSLASQQILRGVGAWEGILSRRLQGYEQMQVWERDSFARIEFDAASLGLPWLGHIVENRVIQLALQEAISGARHIDLLAPARAKSLQQGQACALLTLEDGRTLSTRLVVAADGAHSWVRKQADIPLTSWDYGHHALVATVRTAEGHGAVARQIFSPAGPLAFLPLWQPDLCSIVWSLPANEALRLQGCDEESFNRVLTAAFDARLGLCRVEGARSAIPLTARYARDFARERLVLVGDAAHTIHPLAGQGVNLGLQDAAALAQTLLANVAKDQEIGTLAGLRGYERWRKTEASRMLAAMEGLKRLFGGGHPLKKLVRGLGLSAVDAMNPLKQSLIRSAMGLEGELPLLATRVENGEALRGMPGEKN</sequence>
<dbReference type="UniPathway" id="UPA00232"/>
<dbReference type="GO" id="GO:0110142">
    <property type="term" value="C:ubiquinone biosynthesis complex"/>
    <property type="evidence" value="ECO:0007669"/>
    <property type="project" value="UniProtKB-ARBA"/>
</dbReference>
<evidence type="ECO:0000256" key="9">
    <source>
        <dbReference type="SAM" id="Phobius"/>
    </source>
</evidence>
<keyword evidence="4" id="KW-0285">Flavoprotein</keyword>
<dbReference type="Pfam" id="PF01494">
    <property type="entry name" value="FAD_binding_3"/>
    <property type="match status" value="1"/>
</dbReference>
<reference evidence="11 12" key="1">
    <citation type="journal article" date="2013" name="Genome Announc.">
        <title>Draft Genome Sequence of Aeromonas molluscorum Strain 848TT, Isolated from Bivalve Molluscs.</title>
        <authorList>
            <person name="Spataro N."/>
            <person name="Farfan M."/>
            <person name="Albarral V."/>
            <person name="Sanglas A."/>
            <person name="Loren J.G."/>
            <person name="Fuste M.C."/>
            <person name="Bosch E."/>
        </authorList>
    </citation>
    <scope>NUCLEOTIDE SEQUENCE [LARGE SCALE GENOMIC DNA]</scope>
    <source>
        <strain evidence="11 12">848</strain>
    </source>
</reference>
<gene>
    <name evidence="11" type="ORF">G113_10839</name>
</gene>
<keyword evidence="9" id="KW-0812">Transmembrane</keyword>
<accession>R1F5E8</accession>
<dbReference type="InterPro" id="IPR018168">
    <property type="entry name" value="Ubi_Hdrlase_CS"/>
</dbReference>
<keyword evidence="12" id="KW-1185">Reference proteome</keyword>
<dbReference type="GO" id="GO:0071949">
    <property type="term" value="F:FAD binding"/>
    <property type="evidence" value="ECO:0007669"/>
    <property type="project" value="InterPro"/>
</dbReference>
<comment type="cofactor">
    <cofactor evidence="1">
        <name>FAD</name>
        <dbReference type="ChEBI" id="CHEBI:57692"/>
    </cofactor>
</comment>
<comment type="similarity">
    <text evidence="3">Belongs to the UbiH/COQ6 family.</text>
</comment>
<comment type="subunit">
    <text evidence="8">Component of the Ubi complex metabolon, which regroups five ubiquinone biosynthesis proteins (UbiE, UbiF, UbiG, UbiH and UbiI) and two accessory factors (UbiK and the lipid-binding protein UbiJ).</text>
</comment>
<keyword evidence="9" id="KW-1133">Transmembrane helix</keyword>
<organism evidence="11 12">
    <name type="scientific">Aeromonas molluscorum 848</name>
    <dbReference type="NCBI Taxonomy" id="1268236"/>
    <lineage>
        <taxon>Bacteria</taxon>
        <taxon>Pseudomonadati</taxon>
        <taxon>Pseudomonadota</taxon>
        <taxon>Gammaproteobacteria</taxon>
        <taxon>Aeromonadales</taxon>
        <taxon>Aeromonadaceae</taxon>
        <taxon>Aeromonas</taxon>
    </lineage>
</organism>
<dbReference type="NCBIfam" id="NF006461">
    <property type="entry name" value="PRK08850.1"/>
    <property type="match status" value="1"/>
</dbReference>
<dbReference type="InterPro" id="IPR051205">
    <property type="entry name" value="UbiH/COQ6_monooxygenase"/>
</dbReference>
<dbReference type="Gene3D" id="3.50.50.60">
    <property type="entry name" value="FAD/NAD(P)-binding domain"/>
    <property type="match status" value="2"/>
</dbReference>
<dbReference type="PANTHER" id="PTHR43876">
    <property type="entry name" value="UBIQUINONE BIOSYNTHESIS MONOOXYGENASE COQ6, MITOCHONDRIAL"/>
    <property type="match status" value="1"/>
</dbReference>
<evidence type="ECO:0000256" key="6">
    <source>
        <dbReference type="ARBA" id="ARBA00023002"/>
    </source>
</evidence>
<dbReference type="Proteomes" id="UP000013526">
    <property type="component" value="Unassembled WGS sequence"/>
</dbReference>
<proteinExistence type="inferred from homology"/>
<keyword evidence="6" id="KW-0560">Oxidoreductase</keyword>
<keyword evidence="9" id="KW-0472">Membrane</keyword>
<evidence type="ECO:0000256" key="4">
    <source>
        <dbReference type="ARBA" id="ARBA00022630"/>
    </source>
</evidence>
<dbReference type="InterPro" id="IPR010971">
    <property type="entry name" value="UbiH/COQ6"/>
</dbReference>
<name>R1F5E8_9GAMM</name>
<evidence type="ECO:0000256" key="1">
    <source>
        <dbReference type="ARBA" id="ARBA00001974"/>
    </source>
</evidence>
<dbReference type="PATRIC" id="fig|1268236.3.peg.2143"/>
<evidence type="ECO:0000259" key="10">
    <source>
        <dbReference type="Pfam" id="PF01494"/>
    </source>
</evidence>
<evidence type="ECO:0000313" key="11">
    <source>
        <dbReference type="EMBL" id="EOD55078.1"/>
    </source>
</evidence>
<feature type="transmembrane region" description="Helical" evidence="9">
    <location>
        <begin position="21"/>
        <end position="37"/>
    </location>
</feature>
<keyword evidence="7" id="KW-0503">Monooxygenase</keyword>
<dbReference type="PRINTS" id="PR00420">
    <property type="entry name" value="RNGMNOXGNASE"/>
</dbReference>
<evidence type="ECO:0000256" key="5">
    <source>
        <dbReference type="ARBA" id="ARBA00022827"/>
    </source>
</evidence>
<dbReference type="PROSITE" id="PS01304">
    <property type="entry name" value="UBIH"/>
    <property type="match status" value="1"/>
</dbReference>
<dbReference type="InterPro" id="IPR002938">
    <property type="entry name" value="FAD-bd"/>
</dbReference>
<dbReference type="NCBIfam" id="TIGR01988">
    <property type="entry name" value="Ubi-OHases"/>
    <property type="match status" value="1"/>
</dbReference>
<feature type="domain" description="FAD-binding" evidence="10">
    <location>
        <begin position="19"/>
        <end position="359"/>
    </location>
</feature>